<evidence type="ECO:0000256" key="2">
    <source>
        <dbReference type="ARBA" id="ARBA00022741"/>
    </source>
</evidence>
<evidence type="ECO:0000313" key="7">
    <source>
        <dbReference type="RefSeq" id="XP_027772381.1"/>
    </source>
</evidence>
<sequence>MIIELTAPSGFIQILERVLAKSFLFNIIERVLAKVSSIAIYEISLAWNVKTELRKLQSTLSTIKVVLLDANEQQAKNHEVRDWLEKLRDVVYDVDDLMGDLSTQLLLRMHFQKSFRKKARKFFSSSNPIIYRFKIGRKVKEIKELLNEIADDRRNFHFTEHTYVIPAENTSREQTHSFVRASDIIGRDDDQENIV</sequence>
<protein>
    <submittedName>
        <fullName evidence="7">Disease resistance protein RGA4</fullName>
    </submittedName>
</protein>
<keyword evidence="3" id="KW-0611">Plant defense</keyword>
<dbReference type="Gene3D" id="1.20.5.4130">
    <property type="match status" value="1"/>
</dbReference>
<reference evidence="6" key="1">
    <citation type="journal article" date="2014" name="Nat. Genet.">
        <title>The genome of the stress-tolerant wild tomato species Solanum pennellii.</title>
        <authorList>
            <person name="Bolger A."/>
            <person name="Scossa F."/>
            <person name="Bolger M.E."/>
            <person name="Lanz C."/>
            <person name="Maumus F."/>
            <person name="Tohge T."/>
            <person name="Quesneville H."/>
            <person name="Alseekh S."/>
            <person name="Sorensen I."/>
            <person name="Lichtenstein G."/>
            <person name="Fich E.A."/>
            <person name="Conte M."/>
            <person name="Keller H."/>
            <person name="Schneeberger K."/>
            <person name="Schwacke R."/>
            <person name="Ofner I."/>
            <person name="Vrebalov J."/>
            <person name="Xu Y."/>
            <person name="Osorio S."/>
            <person name="Aflitos S.A."/>
            <person name="Schijlen E."/>
            <person name="Jimenez-Gomez J.M."/>
            <person name="Ryngajllo M."/>
            <person name="Kimura S."/>
            <person name="Kumar R."/>
            <person name="Koenig D."/>
            <person name="Headland L.R."/>
            <person name="Maloof J.N."/>
            <person name="Sinha N."/>
            <person name="van Ham R.C."/>
            <person name="Lankhorst R.K."/>
            <person name="Mao L."/>
            <person name="Vogel A."/>
            <person name="Arsova B."/>
            <person name="Panstruga R."/>
            <person name="Fei Z."/>
            <person name="Rose J.K."/>
            <person name="Zamir D."/>
            <person name="Carrari F."/>
            <person name="Giovannoni J.J."/>
            <person name="Weigel D."/>
            <person name="Usadel B."/>
            <person name="Fernie A.R."/>
        </authorList>
    </citation>
    <scope>NUCLEOTIDE SEQUENCE [LARGE SCALE GENOMIC DNA]</scope>
    <source>
        <strain evidence="6">cv. LA0716</strain>
    </source>
</reference>
<keyword evidence="2" id="KW-0547">Nucleotide-binding</keyword>
<proteinExistence type="predicted"/>
<evidence type="ECO:0000259" key="5">
    <source>
        <dbReference type="Pfam" id="PF18052"/>
    </source>
</evidence>
<dbReference type="PANTHER" id="PTHR36766">
    <property type="entry name" value="PLANT BROAD-SPECTRUM MILDEW RESISTANCE PROTEIN RPW8"/>
    <property type="match status" value="1"/>
</dbReference>
<dbReference type="RefSeq" id="XP_027772381.1">
    <property type="nucleotide sequence ID" value="XM_027916580.1"/>
</dbReference>
<dbReference type="PANTHER" id="PTHR36766:SF38">
    <property type="entry name" value="DISEASE RESISTANCE PROTEIN RGA3"/>
    <property type="match status" value="1"/>
</dbReference>
<reference evidence="7" key="2">
    <citation type="submission" date="2025-08" db="UniProtKB">
        <authorList>
            <consortium name="RefSeq"/>
        </authorList>
    </citation>
    <scope>IDENTIFICATION</scope>
</reference>
<dbReference type="Pfam" id="PF18052">
    <property type="entry name" value="Rx_N"/>
    <property type="match status" value="1"/>
</dbReference>
<keyword evidence="6" id="KW-1185">Reference proteome</keyword>
<organism evidence="6 7">
    <name type="scientific">Solanum pennellii</name>
    <name type="common">Tomato</name>
    <name type="synonym">Lycopersicon pennellii</name>
    <dbReference type="NCBI Taxonomy" id="28526"/>
    <lineage>
        <taxon>Eukaryota</taxon>
        <taxon>Viridiplantae</taxon>
        <taxon>Streptophyta</taxon>
        <taxon>Embryophyta</taxon>
        <taxon>Tracheophyta</taxon>
        <taxon>Spermatophyta</taxon>
        <taxon>Magnoliopsida</taxon>
        <taxon>eudicotyledons</taxon>
        <taxon>Gunneridae</taxon>
        <taxon>Pentapetalae</taxon>
        <taxon>asterids</taxon>
        <taxon>lamiids</taxon>
        <taxon>Solanales</taxon>
        <taxon>Solanaceae</taxon>
        <taxon>Solanoideae</taxon>
        <taxon>Solaneae</taxon>
        <taxon>Solanum</taxon>
        <taxon>Solanum subgen. Lycopersicon</taxon>
    </lineage>
</organism>
<keyword evidence="1" id="KW-0677">Repeat</keyword>
<evidence type="ECO:0000256" key="1">
    <source>
        <dbReference type="ARBA" id="ARBA00022737"/>
    </source>
</evidence>
<gene>
    <name evidence="7" type="primary">LOC107016166</name>
</gene>
<evidence type="ECO:0000256" key="3">
    <source>
        <dbReference type="ARBA" id="ARBA00022821"/>
    </source>
</evidence>
<evidence type="ECO:0000313" key="6">
    <source>
        <dbReference type="Proteomes" id="UP000694930"/>
    </source>
</evidence>
<keyword evidence="4" id="KW-0067">ATP-binding</keyword>
<accession>A0ABM1V9G3</accession>
<feature type="domain" description="Disease resistance N-terminal" evidence="5">
    <location>
        <begin position="28"/>
        <end position="113"/>
    </location>
</feature>
<name>A0ABM1V9G3_SOLPN</name>
<evidence type="ECO:0000256" key="4">
    <source>
        <dbReference type="ARBA" id="ARBA00022840"/>
    </source>
</evidence>
<dbReference type="InterPro" id="IPR041118">
    <property type="entry name" value="Rx_N"/>
</dbReference>
<dbReference type="GeneID" id="107016166"/>
<dbReference type="Proteomes" id="UP000694930">
    <property type="component" value="Chromosome 4"/>
</dbReference>